<keyword evidence="2" id="KW-0472">Membrane</keyword>
<dbReference type="RefSeq" id="WP_131838186.1">
    <property type="nucleotide sequence ID" value="NZ_SLWB01000002.1"/>
</dbReference>
<proteinExistence type="predicted"/>
<protein>
    <recommendedName>
        <fullName evidence="5">Cell division protein ZapB</fullName>
    </recommendedName>
</protein>
<sequence>MNEQSQVKSTSKVLIGVIAALVVAVVVLGIMYMNQMNQSKSTQAQLTQEKDSIEANLTRMVSEYKNLKTSNDTINTQLLGERAKVEGLLGELRRVKSVNYEQIKQYQSELGTLRAVMRSYITQIDSLNTLNQALIAENIDVKKNYSSEKAKNQQLTEQNTALNTQVAKGSIIKARGTKATPINARGKEMTRASRVEKVKVCFTLVENSIAKAGIKVVYLRITSPEGYLLAQSQADVFNAGGENLVYSAKREVDYQNQDVDMCIFYDTRGELKAGTYSAAIFLEGTQIGTTQFILK</sequence>
<feature type="transmembrane region" description="Helical" evidence="2">
    <location>
        <begin position="12"/>
        <end position="33"/>
    </location>
</feature>
<keyword evidence="2" id="KW-0812">Transmembrane</keyword>
<accession>A0A4R2EU70</accession>
<feature type="coiled-coil region" evidence="1">
    <location>
        <begin position="36"/>
        <end position="63"/>
    </location>
</feature>
<organism evidence="3 4">
    <name type="scientific">Acetobacteroides hydrogenigenes</name>
    <dbReference type="NCBI Taxonomy" id="979970"/>
    <lineage>
        <taxon>Bacteria</taxon>
        <taxon>Pseudomonadati</taxon>
        <taxon>Bacteroidota</taxon>
        <taxon>Bacteroidia</taxon>
        <taxon>Bacteroidales</taxon>
        <taxon>Rikenellaceae</taxon>
        <taxon>Acetobacteroides</taxon>
    </lineage>
</organism>
<dbReference type="AlphaFoldDB" id="A0A4R2EU70"/>
<reference evidence="3 4" key="1">
    <citation type="submission" date="2019-03" db="EMBL/GenBank/DDBJ databases">
        <title>Genomic Encyclopedia of Archaeal and Bacterial Type Strains, Phase II (KMG-II): from individual species to whole genera.</title>
        <authorList>
            <person name="Goeker M."/>
        </authorList>
    </citation>
    <scope>NUCLEOTIDE SEQUENCE [LARGE SCALE GENOMIC DNA]</scope>
    <source>
        <strain evidence="3 4">RL-C</strain>
    </source>
</reference>
<dbReference type="OrthoDB" id="1115172at2"/>
<evidence type="ECO:0000256" key="1">
    <source>
        <dbReference type="SAM" id="Coils"/>
    </source>
</evidence>
<keyword evidence="2" id="KW-1133">Transmembrane helix</keyword>
<comment type="caution">
    <text evidence="3">The sequence shown here is derived from an EMBL/GenBank/DDBJ whole genome shotgun (WGS) entry which is preliminary data.</text>
</comment>
<name>A0A4R2EU70_9BACT</name>
<evidence type="ECO:0000313" key="4">
    <source>
        <dbReference type="Proteomes" id="UP000294830"/>
    </source>
</evidence>
<evidence type="ECO:0000256" key="2">
    <source>
        <dbReference type="SAM" id="Phobius"/>
    </source>
</evidence>
<keyword evidence="1" id="KW-0175">Coiled coil</keyword>
<keyword evidence="4" id="KW-1185">Reference proteome</keyword>
<dbReference type="Proteomes" id="UP000294830">
    <property type="component" value="Unassembled WGS sequence"/>
</dbReference>
<evidence type="ECO:0008006" key="5">
    <source>
        <dbReference type="Google" id="ProtNLM"/>
    </source>
</evidence>
<evidence type="ECO:0000313" key="3">
    <source>
        <dbReference type="EMBL" id="TCN72117.1"/>
    </source>
</evidence>
<dbReference type="EMBL" id="SLWB01000002">
    <property type="protein sequence ID" value="TCN72117.1"/>
    <property type="molecule type" value="Genomic_DNA"/>
</dbReference>
<gene>
    <name evidence="3" type="ORF">CLV25_10280</name>
</gene>